<organism evidence="1 2">
    <name type="scientific">Laccaria amethystina LaAM-08-1</name>
    <dbReference type="NCBI Taxonomy" id="1095629"/>
    <lineage>
        <taxon>Eukaryota</taxon>
        <taxon>Fungi</taxon>
        <taxon>Dikarya</taxon>
        <taxon>Basidiomycota</taxon>
        <taxon>Agaricomycotina</taxon>
        <taxon>Agaricomycetes</taxon>
        <taxon>Agaricomycetidae</taxon>
        <taxon>Agaricales</taxon>
        <taxon>Agaricineae</taxon>
        <taxon>Hydnangiaceae</taxon>
        <taxon>Laccaria</taxon>
    </lineage>
</organism>
<evidence type="ECO:0000313" key="2">
    <source>
        <dbReference type="Proteomes" id="UP000054477"/>
    </source>
</evidence>
<name>A0A0C9YGQ5_9AGAR</name>
<keyword evidence="2" id="KW-1185">Reference proteome</keyword>
<dbReference type="Proteomes" id="UP000054477">
    <property type="component" value="Unassembled WGS sequence"/>
</dbReference>
<evidence type="ECO:0000313" key="1">
    <source>
        <dbReference type="EMBL" id="KIK07213.1"/>
    </source>
</evidence>
<dbReference type="EMBL" id="KN838548">
    <property type="protein sequence ID" value="KIK07213.1"/>
    <property type="molecule type" value="Genomic_DNA"/>
</dbReference>
<reference evidence="1 2" key="1">
    <citation type="submission" date="2014-04" db="EMBL/GenBank/DDBJ databases">
        <authorList>
            <consortium name="DOE Joint Genome Institute"/>
            <person name="Kuo A."/>
            <person name="Kohler A."/>
            <person name="Nagy L.G."/>
            <person name="Floudas D."/>
            <person name="Copeland A."/>
            <person name="Barry K.W."/>
            <person name="Cichocki N."/>
            <person name="Veneault-Fourrey C."/>
            <person name="LaButti K."/>
            <person name="Lindquist E.A."/>
            <person name="Lipzen A."/>
            <person name="Lundell T."/>
            <person name="Morin E."/>
            <person name="Murat C."/>
            <person name="Sun H."/>
            <person name="Tunlid A."/>
            <person name="Henrissat B."/>
            <person name="Grigoriev I.V."/>
            <person name="Hibbett D.S."/>
            <person name="Martin F."/>
            <person name="Nordberg H.P."/>
            <person name="Cantor M.N."/>
            <person name="Hua S.X."/>
        </authorList>
    </citation>
    <scope>NUCLEOTIDE SEQUENCE [LARGE SCALE GENOMIC DNA]</scope>
    <source>
        <strain evidence="1 2">LaAM-08-1</strain>
    </source>
</reference>
<gene>
    <name evidence="1" type="ORF">K443DRAFT_199625</name>
</gene>
<sequence length="65" mass="7236">MYCECPPLEYYTYIFNVNIESCATGFAMLTQAIRVYFGNLALLSALVELSRTPGGSINASKYAER</sequence>
<dbReference type="AlphaFoldDB" id="A0A0C9YGQ5"/>
<protein>
    <submittedName>
        <fullName evidence="1">Uncharacterized protein</fullName>
    </submittedName>
</protein>
<dbReference type="HOGENOM" id="CLU_2850031_0_0_1"/>
<reference evidence="2" key="2">
    <citation type="submission" date="2015-01" db="EMBL/GenBank/DDBJ databases">
        <title>Evolutionary Origins and Diversification of the Mycorrhizal Mutualists.</title>
        <authorList>
            <consortium name="DOE Joint Genome Institute"/>
            <consortium name="Mycorrhizal Genomics Consortium"/>
            <person name="Kohler A."/>
            <person name="Kuo A."/>
            <person name="Nagy L.G."/>
            <person name="Floudas D."/>
            <person name="Copeland A."/>
            <person name="Barry K.W."/>
            <person name="Cichocki N."/>
            <person name="Veneault-Fourrey C."/>
            <person name="LaButti K."/>
            <person name="Lindquist E.A."/>
            <person name="Lipzen A."/>
            <person name="Lundell T."/>
            <person name="Morin E."/>
            <person name="Murat C."/>
            <person name="Riley R."/>
            <person name="Ohm R."/>
            <person name="Sun H."/>
            <person name="Tunlid A."/>
            <person name="Henrissat B."/>
            <person name="Grigoriev I.V."/>
            <person name="Hibbett D.S."/>
            <person name="Martin F."/>
        </authorList>
    </citation>
    <scope>NUCLEOTIDE SEQUENCE [LARGE SCALE GENOMIC DNA]</scope>
    <source>
        <strain evidence="2">LaAM-08-1</strain>
    </source>
</reference>
<accession>A0A0C9YGQ5</accession>
<proteinExistence type="predicted"/>